<dbReference type="InterPro" id="IPR013022">
    <property type="entry name" value="Xyl_isomerase-like_TIM-brl"/>
</dbReference>
<organism evidence="2 3">
    <name type="scientific">Cohnella hongkongensis</name>
    <dbReference type="NCBI Taxonomy" id="178337"/>
    <lineage>
        <taxon>Bacteria</taxon>
        <taxon>Bacillati</taxon>
        <taxon>Bacillota</taxon>
        <taxon>Bacilli</taxon>
        <taxon>Bacillales</taxon>
        <taxon>Paenibacillaceae</taxon>
        <taxon>Cohnella</taxon>
    </lineage>
</organism>
<dbReference type="SUPFAM" id="SSF51658">
    <property type="entry name" value="Xylose isomerase-like"/>
    <property type="match status" value="1"/>
</dbReference>
<evidence type="ECO:0000259" key="1">
    <source>
        <dbReference type="Pfam" id="PF01261"/>
    </source>
</evidence>
<keyword evidence="3" id="KW-1185">Reference proteome</keyword>
<feature type="domain" description="Xylose isomerase-like TIM barrel" evidence="1">
    <location>
        <begin position="28"/>
        <end position="284"/>
    </location>
</feature>
<dbReference type="GO" id="GO:0016853">
    <property type="term" value="F:isomerase activity"/>
    <property type="evidence" value="ECO:0007669"/>
    <property type="project" value="UniProtKB-KW"/>
</dbReference>
<dbReference type="InterPro" id="IPR036237">
    <property type="entry name" value="Xyl_isomerase-like_sf"/>
</dbReference>
<gene>
    <name evidence="2" type="ORF">ACFO3S_16145</name>
</gene>
<protein>
    <submittedName>
        <fullName evidence="2">Sugar phosphate isomerase/epimerase family protein</fullName>
    </submittedName>
</protein>
<dbReference type="Pfam" id="PF01261">
    <property type="entry name" value="AP_endonuc_2"/>
    <property type="match status" value="1"/>
</dbReference>
<dbReference type="InterPro" id="IPR050312">
    <property type="entry name" value="IolE/XylAMocC-like"/>
</dbReference>
<dbReference type="EMBL" id="JBHSEP010000011">
    <property type="protein sequence ID" value="MFC4599786.1"/>
    <property type="molecule type" value="Genomic_DNA"/>
</dbReference>
<dbReference type="RefSeq" id="WP_378098236.1">
    <property type="nucleotide sequence ID" value="NZ_JBHSEP010000011.1"/>
</dbReference>
<reference evidence="3" key="1">
    <citation type="journal article" date="2019" name="Int. J. Syst. Evol. Microbiol.">
        <title>The Global Catalogue of Microorganisms (GCM) 10K type strain sequencing project: providing services to taxonomists for standard genome sequencing and annotation.</title>
        <authorList>
            <consortium name="The Broad Institute Genomics Platform"/>
            <consortium name="The Broad Institute Genome Sequencing Center for Infectious Disease"/>
            <person name="Wu L."/>
            <person name="Ma J."/>
        </authorList>
    </citation>
    <scope>NUCLEOTIDE SEQUENCE [LARGE SCALE GENOMIC DNA]</scope>
    <source>
        <strain evidence="3">CCUG 49571</strain>
    </source>
</reference>
<accession>A0ABV9FCY7</accession>
<dbReference type="Gene3D" id="3.20.20.150">
    <property type="entry name" value="Divalent-metal-dependent TIM barrel enzymes"/>
    <property type="match status" value="1"/>
</dbReference>
<keyword evidence="2" id="KW-0413">Isomerase</keyword>
<proteinExistence type="predicted"/>
<dbReference type="PANTHER" id="PTHR12110:SF53">
    <property type="entry name" value="BLR5974 PROTEIN"/>
    <property type="match status" value="1"/>
</dbReference>
<evidence type="ECO:0000313" key="3">
    <source>
        <dbReference type="Proteomes" id="UP001596028"/>
    </source>
</evidence>
<evidence type="ECO:0000313" key="2">
    <source>
        <dbReference type="EMBL" id="MFC4599786.1"/>
    </source>
</evidence>
<dbReference type="Proteomes" id="UP001596028">
    <property type="component" value="Unassembled WGS sequence"/>
</dbReference>
<sequence>MKRSLGISASFAVKRWPDPEDWAAIVRQELGLRTVQFSFDQFDPRALEESVAAYVYRVRNACARHGLTIHSTFAGLAVYTHNLLMHPLEEGRRDGVHWFEKAFSMTRELGARATGGPYGGLDLPTDRDAGRREETMRAAEEALVRLLGQAPDYGLDAFYWEQTPVSREGPVDAAGTLAHLERIESIRPKDGARFVLCLDVGHAIAPDAPASEKDPYRWLEKLGPYAPMIHLQQTDGRYDRHWPFTEVYNERGIIDADRVLEAIRSSGENDPLLLIEVGHAFEEEDEKVLDDLRETVRYWKDAIAREGISEGEKE</sequence>
<dbReference type="PANTHER" id="PTHR12110">
    <property type="entry name" value="HYDROXYPYRUVATE ISOMERASE"/>
    <property type="match status" value="1"/>
</dbReference>
<name>A0ABV9FCY7_9BACL</name>
<comment type="caution">
    <text evidence="2">The sequence shown here is derived from an EMBL/GenBank/DDBJ whole genome shotgun (WGS) entry which is preliminary data.</text>
</comment>